<dbReference type="InterPro" id="IPR018095">
    <property type="entry name" value="Thymidylate_kin_CS"/>
</dbReference>
<sequence>MIAAAAFRLHAPAGTRPTAWPLPSACRGGPAGAVLLGAPRALLSGRRCGAAGAVLGLCAATRAALARGRARGGARRGPAWTWGRTSATSVLAQVGEAAPAPSSSAAVQEILRVAGELQAAGTWRPDCKGGGGAAEYLAEHLALGREPAAPWPTCGSRGLFVVFEGLDRSGKSTHSKLLAEHLGSEAPVRWMCFPDRSSPIGSLLDLYLRKQASLSISAVHLLFSANRWEQAASIAEDLNSGTHVICDRYAFSGAAYSIANGLDLGFCQAPDRGLPAPDLVCFMRVCPEEAAQREDYGLSRYEYPEMQAKVGKAFDLPGLRAGVAWHDFDSRRSQEVNQAEVRDAARQALARSGPGTAPPLRQLWAD</sequence>
<dbReference type="InterPro" id="IPR018094">
    <property type="entry name" value="Thymidylate_kinase"/>
</dbReference>
<name>A0ABN9W818_9DINO</name>
<accession>A0ABN9W818</accession>
<dbReference type="Pfam" id="PF02223">
    <property type="entry name" value="Thymidylate_kin"/>
    <property type="match status" value="1"/>
</dbReference>
<evidence type="ECO:0000313" key="11">
    <source>
        <dbReference type="EMBL" id="CAK0882331.1"/>
    </source>
</evidence>
<dbReference type="Proteomes" id="UP001189429">
    <property type="component" value="Unassembled WGS sequence"/>
</dbReference>
<protein>
    <recommendedName>
        <fullName evidence="3">dTMP kinase</fullName>
        <ecNumber evidence="3">2.7.4.9</ecNumber>
    </recommendedName>
</protein>
<dbReference type="EC" id="2.7.4.9" evidence="3"/>
<evidence type="ECO:0000259" key="10">
    <source>
        <dbReference type="Pfam" id="PF02223"/>
    </source>
</evidence>
<evidence type="ECO:0000313" key="12">
    <source>
        <dbReference type="Proteomes" id="UP001189429"/>
    </source>
</evidence>
<evidence type="ECO:0000256" key="9">
    <source>
        <dbReference type="SAM" id="MobiDB-lite"/>
    </source>
</evidence>
<dbReference type="HAMAP" id="MF_00165">
    <property type="entry name" value="Thymidylate_kinase"/>
    <property type="match status" value="1"/>
</dbReference>
<evidence type="ECO:0000256" key="7">
    <source>
        <dbReference type="ARBA" id="ARBA00022777"/>
    </source>
</evidence>
<keyword evidence="7" id="KW-0418">Kinase</keyword>
<dbReference type="EMBL" id="CAUYUJ010018285">
    <property type="protein sequence ID" value="CAK0882331.1"/>
    <property type="molecule type" value="Genomic_DNA"/>
</dbReference>
<organism evidence="11 12">
    <name type="scientific">Prorocentrum cordatum</name>
    <dbReference type="NCBI Taxonomy" id="2364126"/>
    <lineage>
        <taxon>Eukaryota</taxon>
        <taxon>Sar</taxon>
        <taxon>Alveolata</taxon>
        <taxon>Dinophyceae</taxon>
        <taxon>Prorocentrales</taxon>
        <taxon>Prorocentraceae</taxon>
        <taxon>Prorocentrum</taxon>
    </lineage>
</organism>
<feature type="domain" description="Thymidylate kinase-like" evidence="10">
    <location>
        <begin position="163"/>
        <end position="311"/>
    </location>
</feature>
<dbReference type="Gene3D" id="3.40.50.300">
    <property type="entry name" value="P-loop containing nucleotide triphosphate hydrolases"/>
    <property type="match status" value="1"/>
</dbReference>
<comment type="caution">
    <text evidence="11">The sequence shown here is derived from an EMBL/GenBank/DDBJ whole genome shotgun (WGS) entry which is preliminary data.</text>
</comment>
<evidence type="ECO:0000256" key="5">
    <source>
        <dbReference type="ARBA" id="ARBA00022727"/>
    </source>
</evidence>
<keyword evidence="8" id="KW-0067">ATP-binding</keyword>
<keyword evidence="12" id="KW-1185">Reference proteome</keyword>
<keyword evidence="4" id="KW-0808">Transferase</keyword>
<dbReference type="SUPFAM" id="SSF52540">
    <property type="entry name" value="P-loop containing nucleoside triphosphate hydrolases"/>
    <property type="match status" value="1"/>
</dbReference>
<keyword evidence="6" id="KW-0547">Nucleotide-binding</keyword>
<comment type="pathway">
    <text evidence="1">Pyrimidine metabolism; dTTP biosynthesis.</text>
</comment>
<reference evidence="11" key="1">
    <citation type="submission" date="2023-10" db="EMBL/GenBank/DDBJ databases">
        <authorList>
            <person name="Chen Y."/>
            <person name="Shah S."/>
            <person name="Dougan E. K."/>
            <person name="Thang M."/>
            <person name="Chan C."/>
        </authorList>
    </citation>
    <scope>NUCLEOTIDE SEQUENCE [LARGE SCALE GENOMIC DNA]</scope>
</reference>
<dbReference type="InterPro" id="IPR039430">
    <property type="entry name" value="Thymidylate_kin-like_dom"/>
</dbReference>
<evidence type="ECO:0000256" key="3">
    <source>
        <dbReference type="ARBA" id="ARBA00012980"/>
    </source>
</evidence>
<gene>
    <name evidence="11" type="ORF">PCOR1329_LOCUS64890</name>
</gene>
<dbReference type="PANTHER" id="PTHR10344:SF1">
    <property type="entry name" value="THYMIDYLATE KINASE"/>
    <property type="match status" value="1"/>
</dbReference>
<evidence type="ECO:0000256" key="4">
    <source>
        <dbReference type="ARBA" id="ARBA00022679"/>
    </source>
</evidence>
<dbReference type="PROSITE" id="PS01331">
    <property type="entry name" value="THYMIDYLATE_KINASE"/>
    <property type="match status" value="1"/>
</dbReference>
<evidence type="ECO:0000256" key="6">
    <source>
        <dbReference type="ARBA" id="ARBA00022741"/>
    </source>
</evidence>
<evidence type="ECO:0000256" key="8">
    <source>
        <dbReference type="ARBA" id="ARBA00022840"/>
    </source>
</evidence>
<feature type="region of interest" description="Disordered" evidence="9">
    <location>
        <begin position="336"/>
        <end position="366"/>
    </location>
</feature>
<dbReference type="PANTHER" id="PTHR10344">
    <property type="entry name" value="THYMIDYLATE KINASE"/>
    <property type="match status" value="1"/>
</dbReference>
<proteinExistence type="inferred from homology"/>
<feature type="compositionally biased region" description="Basic and acidic residues" evidence="9">
    <location>
        <begin position="336"/>
        <end position="345"/>
    </location>
</feature>
<keyword evidence="5" id="KW-0545">Nucleotide biosynthesis</keyword>
<comment type="similarity">
    <text evidence="2">Belongs to the thymidylate kinase family.</text>
</comment>
<evidence type="ECO:0000256" key="1">
    <source>
        <dbReference type="ARBA" id="ARBA00004992"/>
    </source>
</evidence>
<dbReference type="InterPro" id="IPR027417">
    <property type="entry name" value="P-loop_NTPase"/>
</dbReference>
<evidence type="ECO:0000256" key="2">
    <source>
        <dbReference type="ARBA" id="ARBA00009776"/>
    </source>
</evidence>
<dbReference type="NCBIfam" id="TIGR00041">
    <property type="entry name" value="DTMP_kinase"/>
    <property type="match status" value="1"/>
</dbReference>